<feature type="compositionally biased region" description="Acidic residues" evidence="5">
    <location>
        <begin position="508"/>
        <end position="524"/>
    </location>
</feature>
<feature type="transmembrane region" description="Helical" evidence="6">
    <location>
        <begin position="147"/>
        <end position="166"/>
    </location>
</feature>
<feature type="region of interest" description="Disordered" evidence="5">
    <location>
        <begin position="109"/>
        <end position="131"/>
    </location>
</feature>
<evidence type="ECO:0000256" key="1">
    <source>
        <dbReference type="ARBA" id="ARBA00004141"/>
    </source>
</evidence>
<feature type="compositionally biased region" description="Acidic residues" evidence="5">
    <location>
        <begin position="117"/>
        <end position="126"/>
    </location>
</feature>
<protein>
    <recommendedName>
        <fullName evidence="7">EamA domain-containing protein</fullName>
    </recommendedName>
</protein>
<feature type="transmembrane region" description="Helical" evidence="6">
    <location>
        <begin position="213"/>
        <end position="234"/>
    </location>
</feature>
<evidence type="ECO:0000313" key="8">
    <source>
        <dbReference type="EMBL" id="KAK6359526.1"/>
    </source>
</evidence>
<feature type="region of interest" description="Disordered" evidence="5">
    <location>
        <begin position="479"/>
        <end position="529"/>
    </location>
</feature>
<gene>
    <name evidence="8" type="ORF">TWF696_000681</name>
</gene>
<evidence type="ECO:0000259" key="7">
    <source>
        <dbReference type="Pfam" id="PF00892"/>
    </source>
</evidence>
<reference evidence="8 9" key="1">
    <citation type="submission" date="2019-10" db="EMBL/GenBank/DDBJ databases">
        <authorList>
            <person name="Palmer J.M."/>
        </authorList>
    </citation>
    <scope>NUCLEOTIDE SEQUENCE [LARGE SCALE GENOMIC DNA]</scope>
    <source>
        <strain evidence="8 9">TWF696</strain>
    </source>
</reference>
<feature type="transmembrane region" description="Helical" evidence="6">
    <location>
        <begin position="368"/>
        <end position="389"/>
    </location>
</feature>
<name>A0AAV9VF18_9PEZI</name>
<proteinExistence type="predicted"/>
<feature type="compositionally biased region" description="Basic and acidic residues" evidence="5">
    <location>
        <begin position="24"/>
        <end position="33"/>
    </location>
</feature>
<dbReference type="InterPro" id="IPR000620">
    <property type="entry name" value="EamA_dom"/>
</dbReference>
<comment type="subcellular location">
    <subcellularLocation>
        <location evidence="1">Membrane</location>
        <topology evidence="1">Multi-pass membrane protein</topology>
    </subcellularLocation>
</comment>
<dbReference type="SUPFAM" id="SSF103481">
    <property type="entry name" value="Multidrug resistance efflux transporter EmrE"/>
    <property type="match status" value="2"/>
</dbReference>
<feature type="domain" description="EamA" evidence="7">
    <location>
        <begin position="334"/>
        <end position="468"/>
    </location>
</feature>
<feature type="compositionally biased region" description="Low complexity" evidence="5">
    <location>
        <begin position="295"/>
        <end position="314"/>
    </location>
</feature>
<feature type="transmembrane region" description="Helical" evidence="6">
    <location>
        <begin position="335"/>
        <end position="356"/>
    </location>
</feature>
<keyword evidence="3 6" id="KW-1133">Transmembrane helix</keyword>
<evidence type="ECO:0000256" key="5">
    <source>
        <dbReference type="SAM" id="MobiDB-lite"/>
    </source>
</evidence>
<keyword evidence="2 6" id="KW-0812">Transmembrane</keyword>
<dbReference type="PANTHER" id="PTHR22911:SF6">
    <property type="entry name" value="SOLUTE CARRIER FAMILY 35 MEMBER G1"/>
    <property type="match status" value="1"/>
</dbReference>
<dbReference type="AlphaFoldDB" id="A0AAV9VF18"/>
<feature type="transmembrane region" description="Helical" evidence="6">
    <location>
        <begin position="272"/>
        <end position="292"/>
    </location>
</feature>
<evidence type="ECO:0000256" key="6">
    <source>
        <dbReference type="SAM" id="Phobius"/>
    </source>
</evidence>
<feature type="region of interest" description="Disordered" evidence="5">
    <location>
        <begin position="1"/>
        <end position="75"/>
    </location>
</feature>
<feature type="domain" description="EamA" evidence="7">
    <location>
        <begin position="148"/>
        <end position="286"/>
    </location>
</feature>
<feature type="region of interest" description="Disordered" evidence="5">
    <location>
        <begin position="295"/>
        <end position="319"/>
    </location>
</feature>
<dbReference type="Pfam" id="PF00892">
    <property type="entry name" value="EamA"/>
    <property type="match status" value="2"/>
</dbReference>
<feature type="transmembrane region" description="Helical" evidence="6">
    <location>
        <begin position="452"/>
        <end position="470"/>
    </location>
</feature>
<feature type="transmembrane region" description="Helical" evidence="6">
    <location>
        <begin position="178"/>
        <end position="201"/>
    </location>
</feature>
<dbReference type="EMBL" id="JAVHNQ010000001">
    <property type="protein sequence ID" value="KAK6359526.1"/>
    <property type="molecule type" value="Genomic_DNA"/>
</dbReference>
<sequence length="541" mass="58509">MASASSSKEPKTRRLIPARLSRQAGDDGPERPTLDIGAALSRTSSLPLPSASGLRERSISPVKRTQQIYKHEEYRESSSSLLSNASFLPDTPSPLLPPDLKKLKAMRNGTDGKMFDDDADSDDDEEGHGVDADASVMEKVKVLMHRNAGILLMLAAQLFASTMSLITRLLETGFETEFHALQILFARQTISVVLCSGYMWATKVPDFPLGPKSVRWLLVARGVGGFFGVFGLYYSLTYLDISDATVITFLAPSVAAFACYILLKEPFTKTEVLAGLISFVGVILIARPTALFSTPASPSDSGSVGSGGSEPSPSQQTDGLSVNLREVTPAQRTTAVLVALVGVLGAATAFTTIRWIGKRAHPLISVNYFSAWCAIVSFVALLVVPGIGFRWPRTGVQWGLLAGIGVCGFIMQFLLTAALQRERAGLVTHMVYAQMVFALLWDKLVWDHLPSWASLLGSALILGSALWVAIRKNQTSKDPARVSRREARQDVQTGDEERGLVAAKNSDDEGSSDGDDDSVLDDDEARTLEDETAIQMRLLGR</sequence>
<dbReference type="PANTHER" id="PTHR22911">
    <property type="entry name" value="ACYL-MALONYL CONDENSING ENZYME-RELATED"/>
    <property type="match status" value="1"/>
</dbReference>
<feature type="transmembrane region" description="Helical" evidence="6">
    <location>
        <begin position="395"/>
        <end position="419"/>
    </location>
</feature>
<evidence type="ECO:0000313" key="9">
    <source>
        <dbReference type="Proteomes" id="UP001375240"/>
    </source>
</evidence>
<comment type="caution">
    <text evidence="8">The sequence shown here is derived from an EMBL/GenBank/DDBJ whole genome shotgun (WGS) entry which is preliminary data.</text>
</comment>
<dbReference type="InterPro" id="IPR037185">
    <property type="entry name" value="EmrE-like"/>
</dbReference>
<evidence type="ECO:0000256" key="2">
    <source>
        <dbReference type="ARBA" id="ARBA00022692"/>
    </source>
</evidence>
<feature type="transmembrane region" description="Helical" evidence="6">
    <location>
        <begin position="426"/>
        <end position="446"/>
    </location>
</feature>
<feature type="transmembrane region" description="Helical" evidence="6">
    <location>
        <begin position="246"/>
        <end position="263"/>
    </location>
</feature>
<evidence type="ECO:0000256" key="3">
    <source>
        <dbReference type="ARBA" id="ARBA00022989"/>
    </source>
</evidence>
<evidence type="ECO:0000256" key="4">
    <source>
        <dbReference type="ARBA" id="ARBA00023136"/>
    </source>
</evidence>
<keyword evidence="4 6" id="KW-0472">Membrane</keyword>
<dbReference type="GO" id="GO:0016020">
    <property type="term" value="C:membrane"/>
    <property type="evidence" value="ECO:0007669"/>
    <property type="project" value="UniProtKB-SubCell"/>
</dbReference>
<keyword evidence="9" id="KW-1185">Reference proteome</keyword>
<organism evidence="8 9">
    <name type="scientific">Orbilia brochopaga</name>
    <dbReference type="NCBI Taxonomy" id="3140254"/>
    <lineage>
        <taxon>Eukaryota</taxon>
        <taxon>Fungi</taxon>
        <taxon>Dikarya</taxon>
        <taxon>Ascomycota</taxon>
        <taxon>Pezizomycotina</taxon>
        <taxon>Orbiliomycetes</taxon>
        <taxon>Orbiliales</taxon>
        <taxon>Orbiliaceae</taxon>
        <taxon>Orbilia</taxon>
    </lineage>
</organism>
<accession>A0AAV9VF18</accession>
<feature type="compositionally biased region" description="Basic and acidic residues" evidence="5">
    <location>
        <begin position="479"/>
        <end position="499"/>
    </location>
</feature>
<dbReference type="Proteomes" id="UP001375240">
    <property type="component" value="Unassembled WGS sequence"/>
</dbReference>